<gene>
    <name evidence="9" type="ORF">HNR40_007298</name>
</gene>
<feature type="domain" description="Peptidase S8/S53" evidence="8">
    <location>
        <begin position="126"/>
        <end position="408"/>
    </location>
</feature>
<dbReference type="PANTHER" id="PTHR43806:SF11">
    <property type="entry name" value="CEREVISIN-RELATED"/>
    <property type="match status" value="1"/>
</dbReference>
<dbReference type="Gene3D" id="3.40.50.200">
    <property type="entry name" value="Peptidase S8/S53 domain"/>
    <property type="match status" value="1"/>
</dbReference>
<keyword evidence="4 5" id="KW-0720">Serine protease</keyword>
<dbReference type="GO" id="GO:0006508">
    <property type="term" value="P:proteolysis"/>
    <property type="evidence" value="ECO:0007669"/>
    <property type="project" value="UniProtKB-KW"/>
</dbReference>
<evidence type="ECO:0000256" key="6">
    <source>
        <dbReference type="RuleBase" id="RU003355"/>
    </source>
</evidence>
<dbReference type="SUPFAM" id="SSF52743">
    <property type="entry name" value="Subtilisin-like"/>
    <property type="match status" value="1"/>
</dbReference>
<dbReference type="GO" id="GO:0004252">
    <property type="term" value="F:serine-type endopeptidase activity"/>
    <property type="evidence" value="ECO:0007669"/>
    <property type="project" value="UniProtKB-UniRule"/>
</dbReference>
<dbReference type="InterPro" id="IPR015500">
    <property type="entry name" value="Peptidase_S8_subtilisin-rel"/>
</dbReference>
<name>A0A7W8EJP9_9ACTN</name>
<dbReference type="EMBL" id="JACHIN010000011">
    <property type="protein sequence ID" value="MBB5081803.1"/>
    <property type="molecule type" value="Genomic_DNA"/>
</dbReference>
<evidence type="ECO:0000256" key="2">
    <source>
        <dbReference type="ARBA" id="ARBA00022670"/>
    </source>
</evidence>
<evidence type="ECO:0000256" key="4">
    <source>
        <dbReference type="ARBA" id="ARBA00022825"/>
    </source>
</evidence>
<comment type="caution">
    <text evidence="9">The sequence shown here is derived from an EMBL/GenBank/DDBJ whole genome shotgun (WGS) entry which is preliminary data.</text>
</comment>
<dbReference type="PROSITE" id="PS00138">
    <property type="entry name" value="SUBTILASE_SER"/>
    <property type="match status" value="1"/>
</dbReference>
<dbReference type="InterPro" id="IPR036852">
    <property type="entry name" value="Peptidase_S8/S53_dom_sf"/>
</dbReference>
<dbReference type="RefSeq" id="WP_221341254.1">
    <property type="nucleotide sequence ID" value="NZ_JACHIN010000011.1"/>
</dbReference>
<dbReference type="PROSITE" id="PS00137">
    <property type="entry name" value="SUBTILASE_HIS"/>
    <property type="match status" value="1"/>
</dbReference>
<comment type="similarity">
    <text evidence="1 5 6">Belongs to the peptidase S8 family.</text>
</comment>
<feature type="signal peptide" evidence="7">
    <location>
        <begin position="1"/>
        <end position="20"/>
    </location>
</feature>
<dbReference type="Pfam" id="PF00082">
    <property type="entry name" value="Peptidase_S8"/>
    <property type="match status" value="1"/>
</dbReference>
<keyword evidence="10" id="KW-1185">Reference proteome</keyword>
<dbReference type="InterPro" id="IPR023828">
    <property type="entry name" value="Peptidase_S8_Ser-AS"/>
</dbReference>
<evidence type="ECO:0000256" key="7">
    <source>
        <dbReference type="SAM" id="SignalP"/>
    </source>
</evidence>
<keyword evidence="7" id="KW-0732">Signal</keyword>
<keyword evidence="2 5" id="KW-0645">Protease</keyword>
<feature type="chain" id="PRO_5039081325" evidence="7">
    <location>
        <begin position="21"/>
        <end position="788"/>
    </location>
</feature>
<dbReference type="PANTHER" id="PTHR43806">
    <property type="entry name" value="PEPTIDASE S8"/>
    <property type="match status" value="1"/>
</dbReference>
<proteinExistence type="inferred from homology"/>
<feature type="active site" description="Charge relay system" evidence="5">
    <location>
        <position position="376"/>
    </location>
</feature>
<evidence type="ECO:0000313" key="10">
    <source>
        <dbReference type="Proteomes" id="UP000568380"/>
    </source>
</evidence>
<reference evidence="9 10" key="1">
    <citation type="submission" date="2020-08" db="EMBL/GenBank/DDBJ databases">
        <title>Genomic Encyclopedia of Type Strains, Phase IV (KMG-IV): sequencing the most valuable type-strain genomes for metagenomic binning, comparative biology and taxonomic classification.</title>
        <authorList>
            <person name="Goeker M."/>
        </authorList>
    </citation>
    <scope>NUCLEOTIDE SEQUENCE [LARGE SCALE GENOMIC DNA]</scope>
    <source>
        <strain evidence="9 10">DSM 45385</strain>
    </source>
</reference>
<evidence type="ECO:0000256" key="5">
    <source>
        <dbReference type="PROSITE-ProRule" id="PRU01240"/>
    </source>
</evidence>
<evidence type="ECO:0000256" key="1">
    <source>
        <dbReference type="ARBA" id="ARBA00011073"/>
    </source>
</evidence>
<dbReference type="InterPro" id="IPR000209">
    <property type="entry name" value="Peptidase_S8/S53_dom"/>
</dbReference>
<sequence>MRRLAIVAVAFLLSSITVVAGRPAAAAGPWVEPGLAAQLATGAELRVNVVTRERADLAAASGAGQVLQTLSRLPVVTLRTDRAGLQRLTGQPGVVSVSEDRPVPPVLGRSVPLIGGDRTRAAGLTGAGGVVAVLDTGVAAGHPFLGGRVVAEACFSPADFDYSASSLCPNGAARQEGAGSADAESGQCADALLDCSHGTHVAGIIAGDGEGLDGDDGSGVAPGAGIVAIQIFSRFDSDDFCGSGRAPCVLSFPSAQLAGLEKVQALKQTLPIVAANLSLGAGRHTAPCDSDPRKAVIDTLLAAGVTTVVAAGNDGYPDAISAPACVSSAIAVGSTTDADALSSFSNRGPLLDLLAPGSDIISSVPGNGYAPMSGTSMAAPHVSGALAVMTQAFPGLGPAALEAKLEESGRPISYTGATTPRLQLDAAALDATPRPGPDQYFHSRGRLLDNVQISANSAMAVQVAGVAGLPAQGLRAISLNVSAKGEGFGPGALAVHASNDQEPDGKALAYDNTRFASTMIITKVGADGKLKIVNRGADAVRVTLDAHGHTLGHAAAVVGGTYVPITPARVADRTVIPAWGNHQLSTAAMPGLPATGVGQVALTVILKSPSTGTMRVYAAGDVYPAEANADYPAGVATQFHTIVKPGPDGKINVHNLGFDNAEISVDVTGYFTAGQRAAVVKAIRPAAAARALVIPAGGTKTVRFTGVPATGVTAIGFTVAARGAAAGVVSVLPQSGPTTARVVAYPAGKDAVGFTTAAVRADGSVVLKNEGTGQVSVDVDAYAYFARG</sequence>
<evidence type="ECO:0000259" key="8">
    <source>
        <dbReference type="Pfam" id="PF00082"/>
    </source>
</evidence>
<feature type="active site" description="Charge relay system" evidence="5">
    <location>
        <position position="197"/>
    </location>
</feature>
<dbReference type="AlphaFoldDB" id="A0A7W8EJP9"/>
<keyword evidence="3 5" id="KW-0378">Hydrolase</keyword>
<dbReference type="InterPro" id="IPR022398">
    <property type="entry name" value="Peptidase_S8_His-AS"/>
</dbReference>
<organism evidence="9 10">
    <name type="scientific">Nonomuraea endophytica</name>
    <dbReference type="NCBI Taxonomy" id="714136"/>
    <lineage>
        <taxon>Bacteria</taxon>
        <taxon>Bacillati</taxon>
        <taxon>Actinomycetota</taxon>
        <taxon>Actinomycetes</taxon>
        <taxon>Streptosporangiales</taxon>
        <taxon>Streptosporangiaceae</taxon>
        <taxon>Nonomuraea</taxon>
    </lineage>
</organism>
<dbReference type="InterPro" id="IPR050131">
    <property type="entry name" value="Peptidase_S8_subtilisin-like"/>
</dbReference>
<accession>A0A7W8EJP9</accession>
<dbReference type="Proteomes" id="UP000568380">
    <property type="component" value="Unassembled WGS sequence"/>
</dbReference>
<feature type="active site" description="Charge relay system" evidence="5">
    <location>
        <position position="135"/>
    </location>
</feature>
<dbReference type="PRINTS" id="PR00723">
    <property type="entry name" value="SUBTILISIN"/>
</dbReference>
<dbReference type="PROSITE" id="PS00136">
    <property type="entry name" value="SUBTILASE_ASP"/>
    <property type="match status" value="1"/>
</dbReference>
<dbReference type="InterPro" id="IPR023827">
    <property type="entry name" value="Peptidase_S8_Asp-AS"/>
</dbReference>
<dbReference type="PROSITE" id="PS51892">
    <property type="entry name" value="SUBTILASE"/>
    <property type="match status" value="1"/>
</dbReference>
<evidence type="ECO:0000313" key="9">
    <source>
        <dbReference type="EMBL" id="MBB5081803.1"/>
    </source>
</evidence>
<evidence type="ECO:0000256" key="3">
    <source>
        <dbReference type="ARBA" id="ARBA00022801"/>
    </source>
</evidence>
<protein>
    <submittedName>
        <fullName evidence="9">Subtilisin family serine protease</fullName>
    </submittedName>
</protein>